<dbReference type="PANTHER" id="PTHR37827:SF1">
    <property type="entry name" value="HNH DOMAIN-CONTAINING PROTEIN"/>
    <property type="match status" value="1"/>
</dbReference>
<gene>
    <name evidence="2" type="ORF">KFE25_010595</name>
</gene>
<accession>A0A8J6CBE8</accession>
<evidence type="ECO:0000259" key="1">
    <source>
        <dbReference type="PROSITE" id="PS50304"/>
    </source>
</evidence>
<name>A0A8J6CBE8_DIALT</name>
<proteinExistence type="predicted"/>
<sequence length="269" mass="29469">MMWSLAEGPRSERAFAALLREQLGAAESAADLVVASFAAACDEAIGWDETAWACALRDTALECGLPDEELGVFSDLVSALRRQRLIVDAPVYAPPLAVGTRVLAVLEEDGQWHDAVVSAQLDVRAATPPSARRYRVVFSEFGKPQEVEESELVDVDAVVSDDDEGSEREGECEMCARSLPLTFHHLIPKETHGRFLGKALPVGVRGEPTRLFLGSYGMSICRPCHTHLHRIASNDELADSLNTPLRIASHPDVQRFVAFIGKQRVRLRA</sequence>
<comment type="caution">
    <text evidence="2">The sequence shown here is derived from an EMBL/GenBank/DDBJ whole genome shotgun (WGS) entry which is preliminary data.</text>
</comment>
<dbReference type="PANTHER" id="PTHR37827">
    <property type="entry name" value="TUDOR DOMAIN-CONTAINING PROTEIN"/>
    <property type="match status" value="1"/>
</dbReference>
<evidence type="ECO:0000313" key="3">
    <source>
        <dbReference type="Proteomes" id="UP000751190"/>
    </source>
</evidence>
<feature type="domain" description="Tudor" evidence="1">
    <location>
        <begin position="95"/>
        <end position="162"/>
    </location>
</feature>
<organism evidence="2 3">
    <name type="scientific">Diacronema lutheri</name>
    <name type="common">Unicellular marine alga</name>
    <name type="synonym">Monochrysis lutheri</name>
    <dbReference type="NCBI Taxonomy" id="2081491"/>
    <lineage>
        <taxon>Eukaryota</taxon>
        <taxon>Haptista</taxon>
        <taxon>Haptophyta</taxon>
        <taxon>Pavlovophyceae</taxon>
        <taxon>Pavlovales</taxon>
        <taxon>Pavlovaceae</taxon>
        <taxon>Diacronema</taxon>
    </lineage>
</organism>
<dbReference type="CDD" id="cd04508">
    <property type="entry name" value="Tudor_SF"/>
    <property type="match status" value="1"/>
</dbReference>
<dbReference type="OrthoDB" id="426775at2759"/>
<dbReference type="InterPro" id="IPR002999">
    <property type="entry name" value="Tudor"/>
</dbReference>
<dbReference type="Gene3D" id="2.30.30.140">
    <property type="match status" value="1"/>
</dbReference>
<dbReference type="Proteomes" id="UP000751190">
    <property type="component" value="Unassembled WGS sequence"/>
</dbReference>
<dbReference type="PROSITE" id="PS50304">
    <property type="entry name" value="TUDOR"/>
    <property type="match status" value="1"/>
</dbReference>
<evidence type="ECO:0000313" key="2">
    <source>
        <dbReference type="EMBL" id="KAG8461408.1"/>
    </source>
</evidence>
<dbReference type="AlphaFoldDB" id="A0A8J6CBE8"/>
<reference evidence="2" key="1">
    <citation type="submission" date="2021-05" db="EMBL/GenBank/DDBJ databases">
        <title>The genome of the haptophyte Pavlova lutheri (Diacronema luteri, Pavlovales) - a model for lipid biosynthesis in eukaryotic algae.</title>
        <authorList>
            <person name="Hulatt C.J."/>
            <person name="Posewitz M.C."/>
        </authorList>
    </citation>
    <scope>NUCLEOTIDE SEQUENCE</scope>
    <source>
        <strain evidence="2">NIVA-4/92</strain>
    </source>
</reference>
<dbReference type="EMBL" id="JAGTXO010000026">
    <property type="protein sequence ID" value="KAG8461408.1"/>
    <property type="molecule type" value="Genomic_DNA"/>
</dbReference>
<keyword evidence="3" id="KW-1185">Reference proteome</keyword>
<protein>
    <recommendedName>
        <fullName evidence="1">Tudor domain-containing protein</fullName>
    </recommendedName>
</protein>